<gene>
    <name evidence="9" type="ORF">SAMN04488124_1994</name>
</gene>
<evidence type="ECO:0000313" key="10">
    <source>
        <dbReference type="Proteomes" id="UP000243250"/>
    </source>
</evidence>
<keyword evidence="4" id="KW-1003">Cell membrane</keyword>
<dbReference type="InterPro" id="IPR011606">
    <property type="entry name" value="Brnchd-chn_aa_trnsp_permease"/>
</dbReference>
<comment type="subcellular location">
    <subcellularLocation>
        <location evidence="1">Cell membrane</location>
        <topology evidence="1">Multi-pass membrane protein</topology>
    </subcellularLocation>
</comment>
<name>A0A1I6HBA7_9EURY</name>
<dbReference type="STRING" id="555875.SAMN04488124_1994"/>
<evidence type="ECO:0000256" key="7">
    <source>
        <dbReference type="ARBA" id="ARBA00023136"/>
    </source>
</evidence>
<proteinExistence type="inferred from homology"/>
<feature type="transmembrane region" description="Helical" evidence="8">
    <location>
        <begin position="170"/>
        <end position="187"/>
    </location>
</feature>
<sequence length="252" mass="26020">MSSSRLPSEVRRAVRDVSPILLGIVPFGLVSGVAAVEAGLSPLQAVGLSVVVFAGASQLAMVDLLGRNAELVVVFLTAVVINLRMLMYSASIAPYFRDFRTRWKTVSSYLLVDQAYALAIARYNEPGDGDGPTKRERRIYYLTVAFSLWSVWQVCAIVGIALGAGVPQSWGLEFAVPLVFLALLVPAVSNRPSLAAAVVGGGVAVAGEVVPVAGGTGLPFNLGLVAGAVAGVLAGVVVSALGDTAVTTEASH</sequence>
<evidence type="ECO:0000256" key="6">
    <source>
        <dbReference type="ARBA" id="ARBA00022989"/>
    </source>
</evidence>
<feature type="transmembrane region" description="Helical" evidence="8">
    <location>
        <begin position="139"/>
        <end position="164"/>
    </location>
</feature>
<keyword evidence="7 8" id="KW-0472">Membrane</keyword>
<dbReference type="OrthoDB" id="213715at2157"/>
<reference evidence="10" key="1">
    <citation type="submission" date="2016-10" db="EMBL/GenBank/DDBJ databases">
        <authorList>
            <person name="Varghese N."/>
            <person name="Submissions S."/>
        </authorList>
    </citation>
    <scope>NUCLEOTIDE SEQUENCE [LARGE SCALE GENOMIC DNA]</scope>
    <source>
        <strain evidence="10">CGMCC 1.8711</strain>
    </source>
</reference>
<dbReference type="RefSeq" id="WP_089880064.1">
    <property type="nucleotide sequence ID" value="NZ_FOYS01000003.1"/>
</dbReference>
<dbReference type="GO" id="GO:0005886">
    <property type="term" value="C:plasma membrane"/>
    <property type="evidence" value="ECO:0007669"/>
    <property type="project" value="UniProtKB-SubCell"/>
</dbReference>
<keyword evidence="6 8" id="KW-1133">Transmembrane helix</keyword>
<evidence type="ECO:0000256" key="1">
    <source>
        <dbReference type="ARBA" id="ARBA00004651"/>
    </source>
</evidence>
<evidence type="ECO:0000256" key="2">
    <source>
        <dbReference type="ARBA" id="ARBA00010735"/>
    </source>
</evidence>
<keyword evidence="10" id="KW-1185">Reference proteome</keyword>
<dbReference type="Pfam" id="PF03591">
    <property type="entry name" value="AzlC"/>
    <property type="match status" value="1"/>
</dbReference>
<comment type="similarity">
    <text evidence="2">Belongs to the AzlC family.</text>
</comment>
<dbReference type="EMBL" id="FOYS01000003">
    <property type="protein sequence ID" value="SFR51557.1"/>
    <property type="molecule type" value="Genomic_DNA"/>
</dbReference>
<dbReference type="AlphaFoldDB" id="A0A1I6HBA7"/>
<evidence type="ECO:0000313" key="9">
    <source>
        <dbReference type="EMBL" id="SFR51557.1"/>
    </source>
</evidence>
<keyword evidence="3" id="KW-0813">Transport</keyword>
<dbReference type="PANTHER" id="PTHR34979:SF1">
    <property type="entry name" value="INNER MEMBRANE PROTEIN YGAZ"/>
    <property type="match status" value="1"/>
</dbReference>
<feature type="transmembrane region" description="Helical" evidence="8">
    <location>
        <begin position="20"/>
        <end position="38"/>
    </location>
</feature>
<dbReference type="PANTHER" id="PTHR34979">
    <property type="entry name" value="INNER MEMBRANE PROTEIN YGAZ"/>
    <property type="match status" value="1"/>
</dbReference>
<evidence type="ECO:0000256" key="3">
    <source>
        <dbReference type="ARBA" id="ARBA00022448"/>
    </source>
</evidence>
<evidence type="ECO:0000256" key="4">
    <source>
        <dbReference type="ARBA" id="ARBA00022475"/>
    </source>
</evidence>
<dbReference type="Proteomes" id="UP000243250">
    <property type="component" value="Unassembled WGS sequence"/>
</dbReference>
<evidence type="ECO:0000256" key="5">
    <source>
        <dbReference type="ARBA" id="ARBA00022692"/>
    </source>
</evidence>
<feature type="transmembrane region" description="Helical" evidence="8">
    <location>
        <begin position="194"/>
        <end position="214"/>
    </location>
</feature>
<accession>A0A1I6HBA7</accession>
<feature type="transmembrane region" description="Helical" evidence="8">
    <location>
        <begin position="220"/>
        <end position="242"/>
    </location>
</feature>
<keyword evidence="5 8" id="KW-0812">Transmembrane</keyword>
<organism evidence="9 10">
    <name type="scientific">Halogeometricum limi</name>
    <dbReference type="NCBI Taxonomy" id="555875"/>
    <lineage>
        <taxon>Archaea</taxon>
        <taxon>Methanobacteriati</taxon>
        <taxon>Methanobacteriota</taxon>
        <taxon>Stenosarchaea group</taxon>
        <taxon>Halobacteria</taxon>
        <taxon>Halobacteriales</taxon>
        <taxon>Haloferacaceae</taxon>
        <taxon>Halogeometricum</taxon>
    </lineage>
</organism>
<evidence type="ECO:0000256" key="8">
    <source>
        <dbReference type="SAM" id="Phobius"/>
    </source>
</evidence>
<feature type="transmembrane region" description="Helical" evidence="8">
    <location>
        <begin position="71"/>
        <end position="96"/>
    </location>
</feature>
<dbReference type="GO" id="GO:1903785">
    <property type="term" value="P:L-valine transmembrane transport"/>
    <property type="evidence" value="ECO:0007669"/>
    <property type="project" value="TreeGrafter"/>
</dbReference>
<protein>
    <submittedName>
        <fullName evidence="9">4-azaleucine resistance probable transporter AzlC</fullName>
    </submittedName>
</protein>